<evidence type="ECO:0000313" key="3">
    <source>
        <dbReference type="Proteomes" id="UP000250266"/>
    </source>
</evidence>
<sequence>MWGHANSTSSIALPISSGFSTIVVSTKSASTQTTVGYSLKNGTATSAVSSPTASGSLCGEYGNFTLTWDDTPSFHPTKNDSFIAPPVLNPYHHLFYANGYAYVAPGFEPYPPASAPNVVMFFPSTSPLPNEPLAGDVLPGEIGAGPRAPVNAYWFDVYSTFLGCDDEGPTDCTIQATGYRYDAATGKEVIAAQENSTIPTCPGFKDCHLTPVTFSDQFRNLSGIQFEAFINGTGPRIFMMDSLAMGWVNNTCSAGILRIGNRK</sequence>
<dbReference type="Proteomes" id="UP000250266">
    <property type="component" value="Unassembled WGS sequence"/>
</dbReference>
<keyword evidence="3" id="KW-1185">Reference proteome</keyword>
<name>A0A8E2EGT4_9PEZI</name>
<organism evidence="2 3">
    <name type="scientific">Lepidopterella palustris CBS 459.81</name>
    <dbReference type="NCBI Taxonomy" id="1314670"/>
    <lineage>
        <taxon>Eukaryota</taxon>
        <taxon>Fungi</taxon>
        <taxon>Dikarya</taxon>
        <taxon>Ascomycota</taxon>
        <taxon>Pezizomycotina</taxon>
        <taxon>Dothideomycetes</taxon>
        <taxon>Pleosporomycetidae</taxon>
        <taxon>Mytilinidiales</taxon>
        <taxon>Argynnaceae</taxon>
        <taxon>Lepidopterella</taxon>
    </lineage>
</organism>
<evidence type="ECO:0000259" key="1">
    <source>
        <dbReference type="Pfam" id="PF24086"/>
    </source>
</evidence>
<dbReference type="InterPro" id="IPR055795">
    <property type="entry name" value="DUF7371"/>
</dbReference>
<dbReference type="AlphaFoldDB" id="A0A8E2EGT4"/>
<protein>
    <recommendedName>
        <fullName evidence="1">DUF7371 domain-containing protein</fullName>
    </recommendedName>
</protein>
<dbReference type="OrthoDB" id="5385013at2759"/>
<dbReference type="EMBL" id="KV744854">
    <property type="protein sequence ID" value="OCK83731.1"/>
    <property type="molecule type" value="Genomic_DNA"/>
</dbReference>
<gene>
    <name evidence="2" type="ORF">K432DRAFT_346567</name>
</gene>
<feature type="domain" description="DUF7371" evidence="1">
    <location>
        <begin position="60"/>
        <end position="258"/>
    </location>
</feature>
<proteinExistence type="predicted"/>
<accession>A0A8E2EGT4</accession>
<dbReference type="Pfam" id="PF24086">
    <property type="entry name" value="DUF7371"/>
    <property type="match status" value="1"/>
</dbReference>
<reference evidence="2 3" key="1">
    <citation type="journal article" date="2016" name="Nat. Commun.">
        <title>Ectomycorrhizal ecology is imprinted in the genome of the dominant symbiotic fungus Cenococcum geophilum.</title>
        <authorList>
            <consortium name="DOE Joint Genome Institute"/>
            <person name="Peter M."/>
            <person name="Kohler A."/>
            <person name="Ohm R.A."/>
            <person name="Kuo A."/>
            <person name="Krutzmann J."/>
            <person name="Morin E."/>
            <person name="Arend M."/>
            <person name="Barry K.W."/>
            <person name="Binder M."/>
            <person name="Choi C."/>
            <person name="Clum A."/>
            <person name="Copeland A."/>
            <person name="Grisel N."/>
            <person name="Haridas S."/>
            <person name="Kipfer T."/>
            <person name="LaButti K."/>
            <person name="Lindquist E."/>
            <person name="Lipzen A."/>
            <person name="Maire R."/>
            <person name="Meier B."/>
            <person name="Mihaltcheva S."/>
            <person name="Molinier V."/>
            <person name="Murat C."/>
            <person name="Poggeler S."/>
            <person name="Quandt C.A."/>
            <person name="Sperisen C."/>
            <person name="Tritt A."/>
            <person name="Tisserant E."/>
            <person name="Crous P.W."/>
            <person name="Henrissat B."/>
            <person name="Nehls U."/>
            <person name="Egli S."/>
            <person name="Spatafora J.W."/>
            <person name="Grigoriev I.V."/>
            <person name="Martin F.M."/>
        </authorList>
    </citation>
    <scope>NUCLEOTIDE SEQUENCE [LARGE SCALE GENOMIC DNA]</scope>
    <source>
        <strain evidence="2 3">CBS 459.81</strain>
    </source>
</reference>
<evidence type="ECO:0000313" key="2">
    <source>
        <dbReference type="EMBL" id="OCK83731.1"/>
    </source>
</evidence>